<feature type="transmembrane region" description="Helical" evidence="5">
    <location>
        <begin position="483"/>
        <end position="504"/>
    </location>
</feature>
<dbReference type="PRINTS" id="PR01036">
    <property type="entry name" value="TCRTETB"/>
</dbReference>
<feature type="transmembrane region" description="Helical" evidence="5">
    <location>
        <begin position="414"/>
        <end position="432"/>
    </location>
</feature>
<dbReference type="SUPFAM" id="SSF103473">
    <property type="entry name" value="MFS general substrate transporter"/>
    <property type="match status" value="1"/>
</dbReference>
<evidence type="ECO:0000256" key="4">
    <source>
        <dbReference type="ARBA" id="ARBA00023136"/>
    </source>
</evidence>
<feature type="transmembrane region" description="Helical" evidence="5">
    <location>
        <begin position="347"/>
        <end position="366"/>
    </location>
</feature>
<name>A0ABU8LZ34_9PSEU</name>
<evidence type="ECO:0000256" key="2">
    <source>
        <dbReference type="ARBA" id="ARBA00022692"/>
    </source>
</evidence>
<feature type="transmembrane region" description="Helical" evidence="5">
    <location>
        <begin position="60"/>
        <end position="79"/>
    </location>
</feature>
<comment type="subcellular location">
    <subcellularLocation>
        <location evidence="1">Cell membrane</location>
        <topology evidence="1">Multi-pass membrane protein</topology>
    </subcellularLocation>
</comment>
<feature type="transmembrane region" description="Helical" evidence="5">
    <location>
        <begin position="280"/>
        <end position="301"/>
    </location>
</feature>
<evidence type="ECO:0000256" key="5">
    <source>
        <dbReference type="SAM" id="Phobius"/>
    </source>
</evidence>
<keyword evidence="8" id="KW-1185">Reference proteome</keyword>
<feature type="transmembrane region" description="Helical" evidence="5">
    <location>
        <begin position="372"/>
        <end position="393"/>
    </location>
</feature>
<sequence>MSAPATTPPALANGAEPPATRHVLVALSGLLMALFVAILSSTIVSNALPRILADLGGTQAQYTWVVTASLLAMTASTPIWGKLADLFSKKLLVQIAITMFIVGSMLCGLSTGTAELIGFRVIQGLGMGGLMALAQVVIAAIIPPRERGRYSGYLGAIMAVATVGGPLIGGVIVDTIGWRWCFYVTVPIAVVALVVLQRTLTVPTVKREVHIDYLGAILIAAGVSAILIWTSLAGHQFAWGSWTSVAVVGGGVLALVLAVVVESKVREPIVPLHLFRNPTVALATVAGLFVGVAMFGSTVYLSQFFQLARGATATEAGLLTLPMIAGLFLASTIVGQLISRYGRWKPYLVGGGVLLTLGLLGEGLFVSATVPYGLLAVFMAMVGIGVGATQQNLVLAVQNQVAMSEMGAASSTVAFFRSLGGAAGVAALGALLSTQVTSSITSGLASLGVPASATGSSGGQIPNLATLPEPVRVVIENAYGDSIGLLFLVAAPLALIALVAILFLREVPLRHTIDIEETGPDSGSAALPAVTETETGATGTVPARRPALRGTVRRDGEPAPYAVLTVVDADGRQLGRAVSDADGAYSVDAAEGRPHLLVVQWQGHPHVEALGGATGPQHRDIALTGTSPHNGRHALPEALDAPTVSMGARR</sequence>
<evidence type="ECO:0000256" key="3">
    <source>
        <dbReference type="ARBA" id="ARBA00022989"/>
    </source>
</evidence>
<dbReference type="RefSeq" id="WP_337699819.1">
    <property type="nucleotide sequence ID" value="NZ_JBBEGM010000001.1"/>
</dbReference>
<evidence type="ECO:0000256" key="1">
    <source>
        <dbReference type="ARBA" id="ARBA00004651"/>
    </source>
</evidence>
<dbReference type="InterPro" id="IPR011701">
    <property type="entry name" value="MFS"/>
</dbReference>
<evidence type="ECO:0000259" key="6">
    <source>
        <dbReference type="PROSITE" id="PS50850"/>
    </source>
</evidence>
<reference evidence="7 8" key="1">
    <citation type="submission" date="2024-03" db="EMBL/GenBank/DDBJ databases">
        <title>Actinomycetospora sp. OC33-EN07, a novel actinomycete isolated from wild orchid (Aerides multiflora).</title>
        <authorList>
            <person name="Suriyachadkun C."/>
        </authorList>
    </citation>
    <scope>NUCLEOTIDE SEQUENCE [LARGE SCALE GENOMIC DNA]</scope>
    <source>
        <strain evidence="7 8">OC33-EN07</strain>
    </source>
</reference>
<organism evidence="7 8">
    <name type="scientific">Actinomycetospora flava</name>
    <dbReference type="NCBI Taxonomy" id="3129232"/>
    <lineage>
        <taxon>Bacteria</taxon>
        <taxon>Bacillati</taxon>
        <taxon>Actinomycetota</taxon>
        <taxon>Actinomycetes</taxon>
        <taxon>Pseudonocardiales</taxon>
        <taxon>Pseudonocardiaceae</taxon>
        <taxon>Actinomycetospora</taxon>
    </lineage>
</organism>
<keyword evidence="4 5" id="KW-0472">Membrane</keyword>
<feature type="transmembrane region" description="Helical" evidence="5">
    <location>
        <begin position="316"/>
        <end position="335"/>
    </location>
</feature>
<dbReference type="EMBL" id="JBBEGM010000001">
    <property type="protein sequence ID" value="MEJ2860359.1"/>
    <property type="molecule type" value="Genomic_DNA"/>
</dbReference>
<proteinExistence type="predicted"/>
<keyword evidence="2 5" id="KW-0812">Transmembrane</keyword>
<dbReference type="Gene3D" id="1.20.1720.10">
    <property type="entry name" value="Multidrug resistance protein D"/>
    <property type="match status" value="1"/>
</dbReference>
<dbReference type="PANTHER" id="PTHR23501:SF197">
    <property type="entry name" value="COMD"/>
    <property type="match status" value="1"/>
</dbReference>
<evidence type="ECO:0000313" key="7">
    <source>
        <dbReference type="EMBL" id="MEJ2860359.1"/>
    </source>
</evidence>
<dbReference type="InterPro" id="IPR036259">
    <property type="entry name" value="MFS_trans_sf"/>
</dbReference>
<dbReference type="PANTHER" id="PTHR23501">
    <property type="entry name" value="MAJOR FACILITATOR SUPERFAMILY"/>
    <property type="match status" value="1"/>
</dbReference>
<comment type="caution">
    <text evidence="7">The sequence shown here is derived from an EMBL/GenBank/DDBJ whole genome shotgun (WGS) entry which is preliminary data.</text>
</comment>
<dbReference type="Proteomes" id="UP001369736">
    <property type="component" value="Unassembled WGS sequence"/>
</dbReference>
<evidence type="ECO:0000313" key="8">
    <source>
        <dbReference type="Proteomes" id="UP001369736"/>
    </source>
</evidence>
<feature type="transmembrane region" description="Helical" evidence="5">
    <location>
        <begin position="153"/>
        <end position="176"/>
    </location>
</feature>
<accession>A0ABU8LZ34</accession>
<dbReference type="Gene3D" id="1.20.1250.20">
    <property type="entry name" value="MFS general substrate transporter like domains"/>
    <property type="match status" value="1"/>
</dbReference>
<dbReference type="InterPro" id="IPR020846">
    <property type="entry name" value="MFS_dom"/>
</dbReference>
<gene>
    <name evidence="7" type="ORF">WCD58_04280</name>
</gene>
<feature type="transmembrane region" description="Helical" evidence="5">
    <location>
        <begin position="23"/>
        <end position="48"/>
    </location>
</feature>
<feature type="transmembrane region" description="Helical" evidence="5">
    <location>
        <begin position="239"/>
        <end position="260"/>
    </location>
</feature>
<keyword evidence="3 5" id="KW-1133">Transmembrane helix</keyword>
<dbReference type="PROSITE" id="PS50850">
    <property type="entry name" value="MFS"/>
    <property type="match status" value="1"/>
</dbReference>
<dbReference type="SUPFAM" id="SSF49464">
    <property type="entry name" value="Carboxypeptidase regulatory domain-like"/>
    <property type="match status" value="1"/>
</dbReference>
<protein>
    <submittedName>
        <fullName evidence="7">MFS transporter</fullName>
    </submittedName>
</protein>
<feature type="transmembrane region" description="Helical" evidence="5">
    <location>
        <begin position="117"/>
        <end position="141"/>
    </location>
</feature>
<dbReference type="CDD" id="cd17502">
    <property type="entry name" value="MFS_Azr1_MDR_like"/>
    <property type="match status" value="1"/>
</dbReference>
<feature type="transmembrane region" description="Helical" evidence="5">
    <location>
        <begin position="182"/>
        <end position="201"/>
    </location>
</feature>
<feature type="transmembrane region" description="Helical" evidence="5">
    <location>
        <begin position="213"/>
        <end position="233"/>
    </location>
</feature>
<feature type="transmembrane region" description="Helical" evidence="5">
    <location>
        <begin position="91"/>
        <end position="111"/>
    </location>
</feature>
<feature type="domain" description="Major facilitator superfamily (MFS) profile" evidence="6">
    <location>
        <begin position="26"/>
        <end position="509"/>
    </location>
</feature>
<dbReference type="InterPro" id="IPR008969">
    <property type="entry name" value="CarboxyPept-like_regulatory"/>
</dbReference>
<dbReference type="Pfam" id="PF07690">
    <property type="entry name" value="MFS_1"/>
    <property type="match status" value="1"/>
</dbReference>